<feature type="domain" description="Chemotaxis methyl-accepting receptor Tar-related ligand-binding" evidence="7">
    <location>
        <begin position="79"/>
        <end position="146"/>
    </location>
</feature>
<evidence type="ECO:0000256" key="1">
    <source>
        <dbReference type="ARBA" id="ARBA00004236"/>
    </source>
</evidence>
<dbReference type="GO" id="GO:0006935">
    <property type="term" value="P:chemotaxis"/>
    <property type="evidence" value="ECO:0007669"/>
    <property type="project" value="InterPro"/>
</dbReference>
<dbReference type="EMBL" id="CAPB01000033">
    <property type="protein sequence ID" value="CCO94658.1"/>
    <property type="molecule type" value="Genomic_DNA"/>
</dbReference>
<evidence type="ECO:0000313" key="8">
    <source>
        <dbReference type="EMBL" id="CCO94658.1"/>
    </source>
</evidence>
<evidence type="ECO:0000256" key="3">
    <source>
        <dbReference type="ARBA" id="ARBA00022692"/>
    </source>
</evidence>
<evidence type="ECO:0000256" key="2">
    <source>
        <dbReference type="ARBA" id="ARBA00022475"/>
    </source>
</evidence>
<keyword evidence="6" id="KW-0807">Transducer</keyword>
<dbReference type="GO" id="GO:0005886">
    <property type="term" value="C:plasma membrane"/>
    <property type="evidence" value="ECO:0007669"/>
    <property type="project" value="UniProtKB-SubCell"/>
</dbReference>
<dbReference type="Pfam" id="PF02203">
    <property type="entry name" value="TarH"/>
    <property type="match status" value="1"/>
</dbReference>
<accession>A0A831ERT9</accession>
<keyword evidence="4" id="KW-1133">Transmembrane helix</keyword>
<keyword evidence="2" id="KW-1003">Cell membrane</keyword>
<proteinExistence type="predicted"/>
<name>A0A831ERT9_ERWAM</name>
<keyword evidence="5" id="KW-0472">Membrane</keyword>
<reference evidence="8 9" key="2">
    <citation type="submission" date="2013-04" db="EMBL/GenBank/DDBJ databases">
        <title>Comparative genomics of 12 strains of Erwinia amylovora identifies a pan-genome with a large conserved core and provides insights into host specificity.</title>
        <authorList>
            <person name="Mann R.A."/>
            <person name="Smits T.H.M."/>
            <person name="Buehlmann A."/>
            <person name="Blom J."/>
            <person name="Goesmann A."/>
            <person name="Frey J.E."/>
            <person name="Plummer K.M."/>
            <person name="Beer S.V."/>
            <person name="Luck J."/>
            <person name="Duffy B."/>
            <person name="Rodoni B."/>
        </authorList>
    </citation>
    <scope>NUCLEOTIDE SEQUENCE [LARGE SCALE GENOMIC DNA]</scope>
    <source>
        <strain evidence="9">CFBP 1232</strain>
    </source>
</reference>
<evidence type="ECO:0000256" key="5">
    <source>
        <dbReference type="ARBA" id="ARBA00023136"/>
    </source>
</evidence>
<evidence type="ECO:0000256" key="6">
    <source>
        <dbReference type="ARBA" id="ARBA00023224"/>
    </source>
</evidence>
<comment type="caution">
    <text evidence="8">The sequence shown here is derived from an EMBL/GenBank/DDBJ whole genome shotgun (WGS) entry which is preliminary data.</text>
</comment>
<organism evidence="8 9">
    <name type="scientific">Erwinia amylovora NBRC 12687 = CFBP 1232</name>
    <dbReference type="NCBI Taxonomy" id="1219359"/>
    <lineage>
        <taxon>Bacteria</taxon>
        <taxon>Pseudomonadati</taxon>
        <taxon>Pseudomonadota</taxon>
        <taxon>Gammaproteobacteria</taxon>
        <taxon>Enterobacterales</taxon>
        <taxon>Erwiniaceae</taxon>
        <taxon>Erwinia</taxon>
    </lineage>
</organism>
<evidence type="ECO:0000259" key="7">
    <source>
        <dbReference type="Pfam" id="PF02203"/>
    </source>
</evidence>
<dbReference type="AlphaFoldDB" id="A0A831ERT9"/>
<dbReference type="Proteomes" id="UP000013111">
    <property type="component" value="Unassembled WGS sequence"/>
</dbReference>
<dbReference type="GO" id="GO:0007165">
    <property type="term" value="P:signal transduction"/>
    <property type="evidence" value="ECO:0007669"/>
    <property type="project" value="UniProtKB-KW"/>
</dbReference>
<dbReference type="RefSeq" id="WP_004159221.1">
    <property type="nucleotide sequence ID" value="NZ_BAYW01000011.1"/>
</dbReference>
<gene>
    <name evidence="8" type="ORF">BN437_2748</name>
</gene>
<evidence type="ECO:0000256" key="4">
    <source>
        <dbReference type="ARBA" id="ARBA00022989"/>
    </source>
</evidence>
<comment type="subcellular location">
    <subcellularLocation>
        <location evidence="1">Cell membrane</location>
    </subcellularLocation>
</comment>
<keyword evidence="3" id="KW-0812">Transmembrane</keyword>
<dbReference type="GeneID" id="97606828"/>
<sequence length="206" mass="23125">MPSRKYILIGFAIFMLVVMIGISNSATDTKKLKASSHDIDLQIGVILSLIDPINHGRTSQMYLENYLDEIDSGDFERAAESLILAKSLLVKADAAFAAFIQTELLAGEEKLRESYRASYLNLRQQGMDPLMASAERHDRVAFSAASIKVAKLRSKFEKHLSGELMLHEKYSQQLNAIPGDKYFFSIIMGLPYFEQVKGINYVVPQI</sequence>
<reference evidence="8 9" key="1">
    <citation type="submission" date="2012-11" db="EMBL/GenBank/DDBJ databases">
        <authorList>
            <person name="Linke B."/>
        </authorList>
    </citation>
    <scope>NUCLEOTIDE SEQUENCE [LARGE SCALE GENOMIC DNA]</scope>
    <source>
        <strain evidence="9">CFBP 1232</strain>
    </source>
</reference>
<evidence type="ECO:0000313" key="9">
    <source>
        <dbReference type="Proteomes" id="UP000013111"/>
    </source>
</evidence>
<protein>
    <recommendedName>
        <fullName evidence="7">Chemotaxis methyl-accepting receptor Tar-related ligand-binding domain-containing protein</fullName>
    </recommendedName>
</protein>
<dbReference type="InterPro" id="IPR003122">
    <property type="entry name" value="Tar_rcpt_lig-bd"/>
</dbReference>